<reference evidence="2" key="2">
    <citation type="journal article" date="2018" name="DNA Res.">
        <title>Comparative genome and transcriptome analyses reveal adaptations to opportunistic infections in woody plant degrading pathogens of Botryosphaeriaceae.</title>
        <authorList>
            <person name="Yan J.Y."/>
            <person name="Zhao W.S."/>
            <person name="Chen Z."/>
            <person name="Xing Q.K."/>
            <person name="Zhang W."/>
            <person name="Chethana K.W.T."/>
            <person name="Xue M.F."/>
            <person name="Xu J.P."/>
            <person name="Phillips A.J.L."/>
            <person name="Wang Y."/>
            <person name="Liu J.H."/>
            <person name="Liu M."/>
            <person name="Zhou Y."/>
            <person name="Jayawardena R.S."/>
            <person name="Manawasinghe I.S."/>
            <person name="Huang J.B."/>
            <person name="Qiao G.H."/>
            <person name="Fu C.Y."/>
            <person name="Guo F.F."/>
            <person name="Dissanayake A.J."/>
            <person name="Peng Y.L."/>
            <person name="Hyde K.D."/>
            <person name="Li X.H."/>
        </authorList>
    </citation>
    <scope>NUCLEOTIDE SEQUENCE</scope>
    <source>
        <strain evidence="2">CSS-01s</strain>
    </source>
</reference>
<dbReference type="Proteomes" id="UP000627934">
    <property type="component" value="Unassembled WGS sequence"/>
</dbReference>
<reference evidence="2" key="1">
    <citation type="submission" date="2016-08" db="EMBL/GenBank/DDBJ databases">
        <authorList>
            <person name="Yan J."/>
        </authorList>
    </citation>
    <scope>NUCLEOTIDE SEQUENCE</scope>
    <source>
        <strain evidence="2">CSS-01s</strain>
    </source>
</reference>
<gene>
    <name evidence="2" type="ORF">BFW01_g1873</name>
</gene>
<evidence type="ECO:0000313" key="3">
    <source>
        <dbReference type="Proteomes" id="UP000627934"/>
    </source>
</evidence>
<name>A0A8H7MCZ0_9PEZI</name>
<dbReference type="EMBL" id="MDYX01000048">
    <property type="protein sequence ID" value="KAF9630999.1"/>
    <property type="molecule type" value="Genomic_DNA"/>
</dbReference>
<organism evidence="2 3">
    <name type="scientific">Lasiodiplodia theobromae</name>
    <dbReference type="NCBI Taxonomy" id="45133"/>
    <lineage>
        <taxon>Eukaryota</taxon>
        <taxon>Fungi</taxon>
        <taxon>Dikarya</taxon>
        <taxon>Ascomycota</taxon>
        <taxon>Pezizomycotina</taxon>
        <taxon>Dothideomycetes</taxon>
        <taxon>Dothideomycetes incertae sedis</taxon>
        <taxon>Botryosphaeriales</taxon>
        <taxon>Botryosphaeriaceae</taxon>
        <taxon>Lasiodiplodia</taxon>
    </lineage>
</organism>
<feature type="region of interest" description="Disordered" evidence="1">
    <location>
        <begin position="40"/>
        <end position="60"/>
    </location>
</feature>
<evidence type="ECO:0000313" key="2">
    <source>
        <dbReference type="EMBL" id="KAF9630999.1"/>
    </source>
</evidence>
<evidence type="ECO:0000256" key="1">
    <source>
        <dbReference type="SAM" id="MobiDB-lite"/>
    </source>
</evidence>
<protein>
    <submittedName>
        <fullName evidence="2">Uncharacterized protein</fullName>
    </submittedName>
</protein>
<sequence length="314" mass="33863">MQPQTAPSPLSIFDAPFLDGDFDFQAFLPHMAQQQLPVDTSMHDAHHHHHPQPPPSDRRQECLQKLADLHSALMADLNTVRASRVATESSITTLRADAAAHENCGCNVPIGRMLTTSAQLLEILHYFLPSSSSSPPPPPPPASSTTTTSPDSEPLLLRPDIPTTLSILACYAALRRIYRTIFATIDASLQNFPPPLRSSALPPLFPGLALGGFQLGGNVGLQVLIVAQLSESMMAKIDAALGVHDKHRTQKNPENCFRLRLMLPDTRTAQSMSCAISSTCWGSSSGKRPPTSKMATAAGIKANGRSTIRIPLDE</sequence>
<feature type="region of interest" description="Disordered" evidence="1">
    <location>
        <begin position="130"/>
        <end position="157"/>
    </location>
</feature>
<dbReference type="AlphaFoldDB" id="A0A8H7MCZ0"/>
<feature type="compositionally biased region" description="Low complexity" evidence="1">
    <location>
        <begin position="143"/>
        <end position="152"/>
    </location>
</feature>
<proteinExistence type="predicted"/>
<comment type="caution">
    <text evidence="2">The sequence shown here is derived from an EMBL/GenBank/DDBJ whole genome shotgun (WGS) entry which is preliminary data.</text>
</comment>
<accession>A0A8H7MCZ0</accession>